<accession>A0A6M3ZX56</accession>
<evidence type="ECO:0000313" key="3">
    <source>
        <dbReference type="Proteomes" id="UP000501648"/>
    </source>
</evidence>
<dbReference type="AlphaFoldDB" id="A0A6M3ZX56"/>
<dbReference type="Proteomes" id="UP000501648">
    <property type="component" value="Chromosome"/>
</dbReference>
<proteinExistence type="predicted"/>
<evidence type="ECO:0000313" key="2">
    <source>
        <dbReference type="EMBL" id="QJQ03188.1"/>
    </source>
</evidence>
<reference evidence="2 3" key="1">
    <citation type="journal article" date="2012" name="J. Bacteriol.">
        <title>Genome sequence of the pathogenic Herbaspirillum seropedicae strain Os34, isolated from rice roots.</title>
        <authorList>
            <person name="Ye W."/>
            <person name="Ye S."/>
            <person name="Liu J."/>
            <person name="Chang S."/>
            <person name="Chen M."/>
            <person name="Zhu B."/>
            <person name="Guo L."/>
            <person name="An Q."/>
        </authorList>
    </citation>
    <scope>NUCLEOTIDE SEQUENCE [LARGE SCALE GENOMIC DNA]</scope>
    <source>
        <strain evidence="2 3">Os34</strain>
    </source>
</reference>
<sequence length="79" mass="8142">MPKYVLYCSQDAAPTVSVDGKLSCDGGTAALQVGLLETTLDTPDASSVAGVWTAGFSLVMACFLIGRCIGAVLQMIREG</sequence>
<feature type="transmembrane region" description="Helical" evidence="1">
    <location>
        <begin position="49"/>
        <end position="73"/>
    </location>
</feature>
<protein>
    <submittedName>
        <fullName evidence="2">Uncharacterized protein</fullName>
    </submittedName>
</protein>
<name>A0A6M3ZX56_9BURK</name>
<gene>
    <name evidence="2" type="ORF">C798_24030</name>
</gene>
<keyword evidence="1" id="KW-0472">Membrane</keyword>
<evidence type="ECO:0000256" key="1">
    <source>
        <dbReference type="SAM" id="Phobius"/>
    </source>
</evidence>
<organism evidence="2 3">
    <name type="scientific">Herbaspirillum rubrisubalbicans Os34</name>
    <dbReference type="NCBI Taxonomy" id="1235827"/>
    <lineage>
        <taxon>Bacteria</taxon>
        <taxon>Pseudomonadati</taxon>
        <taxon>Pseudomonadota</taxon>
        <taxon>Betaproteobacteria</taxon>
        <taxon>Burkholderiales</taxon>
        <taxon>Oxalobacteraceae</taxon>
        <taxon>Herbaspirillum</taxon>
    </lineage>
</organism>
<dbReference type="EMBL" id="CP008956">
    <property type="protein sequence ID" value="QJQ03188.1"/>
    <property type="molecule type" value="Genomic_DNA"/>
</dbReference>
<keyword evidence="1" id="KW-0812">Transmembrane</keyword>
<keyword evidence="1" id="KW-1133">Transmembrane helix</keyword>